<comment type="caution">
    <text evidence="2">The sequence shown here is derived from an EMBL/GenBank/DDBJ whole genome shotgun (WGS) entry which is preliminary data.</text>
</comment>
<dbReference type="Proteomes" id="UP001165297">
    <property type="component" value="Unassembled WGS sequence"/>
</dbReference>
<reference evidence="2" key="1">
    <citation type="submission" date="2021-10" db="EMBL/GenBank/DDBJ databases">
        <authorList>
            <person name="Dean J.D."/>
            <person name="Kim M.K."/>
            <person name="Newey C.N."/>
            <person name="Stoker T.S."/>
            <person name="Thompson D.W."/>
            <person name="Grose J.H."/>
        </authorList>
    </citation>
    <scope>NUCLEOTIDE SEQUENCE</scope>
    <source>
        <strain evidence="2">BT635</strain>
    </source>
</reference>
<proteinExistence type="predicted"/>
<protein>
    <submittedName>
        <fullName evidence="2">Uncharacterized protein</fullName>
    </submittedName>
</protein>
<evidence type="ECO:0000256" key="1">
    <source>
        <dbReference type="SAM" id="MobiDB-lite"/>
    </source>
</evidence>
<evidence type="ECO:0000313" key="3">
    <source>
        <dbReference type="Proteomes" id="UP001165297"/>
    </source>
</evidence>
<dbReference type="EMBL" id="JAJADQ010000012">
    <property type="protein sequence ID" value="MCB2379832.1"/>
    <property type="molecule type" value="Genomic_DNA"/>
</dbReference>
<dbReference type="RefSeq" id="WP_226189287.1">
    <property type="nucleotide sequence ID" value="NZ_JAJADQ010000012.1"/>
</dbReference>
<feature type="region of interest" description="Disordered" evidence="1">
    <location>
        <begin position="46"/>
        <end position="67"/>
    </location>
</feature>
<evidence type="ECO:0000313" key="2">
    <source>
        <dbReference type="EMBL" id="MCB2379832.1"/>
    </source>
</evidence>
<feature type="compositionally biased region" description="Low complexity" evidence="1">
    <location>
        <begin position="56"/>
        <end position="67"/>
    </location>
</feature>
<organism evidence="2 3">
    <name type="scientific">Hymenobacter nitidus</name>
    <dbReference type="NCBI Taxonomy" id="2880929"/>
    <lineage>
        <taxon>Bacteria</taxon>
        <taxon>Pseudomonadati</taxon>
        <taxon>Bacteroidota</taxon>
        <taxon>Cytophagia</taxon>
        <taxon>Cytophagales</taxon>
        <taxon>Hymenobacteraceae</taxon>
        <taxon>Hymenobacter</taxon>
    </lineage>
</organism>
<sequence length="67" mass="7542">MLSITSKKYADGWSATATYNSHYLCGVDGCRTKLNAEYQCRQAAQKELNRQRQPMQTQLTLATQQAA</sequence>
<accession>A0ABS8AHK0</accession>
<keyword evidence="3" id="KW-1185">Reference proteome</keyword>
<gene>
    <name evidence="2" type="ORF">LGH70_19705</name>
</gene>
<name>A0ABS8AHK0_9BACT</name>